<evidence type="ECO:0000259" key="1">
    <source>
        <dbReference type="Pfam" id="PF13847"/>
    </source>
</evidence>
<dbReference type="Pfam" id="PF13847">
    <property type="entry name" value="Methyltransf_31"/>
    <property type="match status" value="1"/>
</dbReference>
<dbReference type="SUPFAM" id="SSF53335">
    <property type="entry name" value="S-adenosyl-L-methionine-dependent methyltransferases"/>
    <property type="match status" value="1"/>
</dbReference>
<accession>A0ABN8Q1K2</accession>
<sequence length="182" mass="21052">MTNLSFAEGSSTNFLRMGSNAYDIVFCNFTLHWMPEKQQVLNDMFSSLKVGGKIALHYNDHMPPFMMNAFKELNLEKVESIFQMYHIEPKSRIEQYCLSAGFKIIKSYESYTEELAFETDESLLNWLWSTTHRVFDLSLVTEERLQRYSALCGSNDDVNSSQQPKFQSGKTPLCRLIAVKQS</sequence>
<protein>
    <recommendedName>
        <fullName evidence="1">Methyltransferase domain-containing protein</fullName>
    </recommendedName>
</protein>
<dbReference type="Proteomes" id="UP001159427">
    <property type="component" value="Unassembled WGS sequence"/>
</dbReference>
<comment type="caution">
    <text evidence="2">The sequence shown here is derived from an EMBL/GenBank/DDBJ whole genome shotgun (WGS) entry which is preliminary data.</text>
</comment>
<dbReference type="EMBL" id="CALNXI010001041">
    <property type="protein sequence ID" value="CAH3152771.1"/>
    <property type="molecule type" value="Genomic_DNA"/>
</dbReference>
<feature type="domain" description="Methyltransferase" evidence="1">
    <location>
        <begin position="2"/>
        <end position="86"/>
    </location>
</feature>
<keyword evidence="3" id="KW-1185">Reference proteome</keyword>
<dbReference type="Gene3D" id="3.40.50.150">
    <property type="entry name" value="Vaccinia Virus protein VP39"/>
    <property type="match status" value="1"/>
</dbReference>
<organism evidence="2 3">
    <name type="scientific">Porites evermanni</name>
    <dbReference type="NCBI Taxonomy" id="104178"/>
    <lineage>
        <taxon>Eukaryota</taxon>
        <taxon>Metazoa</taxon>
        <taxon>Cnidaria</taxon>
        <taxon>Anthozoa</taxon>
        <taxon>Hexacorallia</taxon>
        <taxon>Scleractinia</taxon>
        <taxon>Fungiina</taxon>
        <taxon>Poritidae</taxon>
        <taxon>Porites</taxon>
    </lineage>
</organism>
<proteinExistence type="predicted"/>
<gene>
    <name evidence="2" type="ORF">PEVE_00000860</name>
</gene>
<reference evidence="2 3" key="1">
    <citation type="submission" date="2022-05" db="EMBL/GenBank/DDBJ databases">
        <authorList>
            <consortium name="Genoscope - CEA"/>
            <person name="William W."/>
        </authorList>
    </citation>
    <scope>NUCLEOTIDE SEQUENCE [LARGE SCALE GENOMIC DNA]</scope>
</reference>
<evidence type="ECO:0000313" key="2">
    <source>
        <dbReference type="EMBL" id="CAH3152771.1"/>
    </source>
</evidence>
<dbReference type="InterPro" id="IPR029063">
    <property type="entry name" value="SAM-dependent_MTases_sf"/>
</dbReference>
<dbReference type="CDD" id="cd02440">
    <property type="entry name" value="AdoMet_MTases"/>
    <property type="match status" value="1"/>
</dbReference>
<dbReference type="InterPro" id="IPR025714">
    <property type="entry name" value="Methyltranfer_dom"/>
</dbReference>
<name>A0ABN8Q1K2_9CNID</name>
<evidence type="ECO:0000313" key="3">
    <source>
        <dbReference type="Proteomes" id="UP001159427"/>
    </source>
</evidence>